<evidence type="ECO:0000313" key="2">
    <source>
        <dbReference type="Proteomes" id="UP000234585"/>
    </source>
</evidence>
<name>A0A2I2FCC2_ASPCN</name>
<gene>
    <name evidence="1" type="ORF">BDW47DRAFT_125434</name>
</gene>
<accession>A0A2I2FCC2</accession>
<organism evidence="1 2">
    <name type="scientific">Aspergillus candidus</name>
    <dbReference type="NCBI Taxonomy" id="41067"/>
    <lineage>
        <taxon>Eukaryota</taxon>
        <taxon>Fungi</taxon>
        <taxon>Dikarya</taxon>
        <taxon>Ascomycota</taxon>
        <taxon>Pezizomycotina</taxon>
        <taxon>Eurotiomycetes</taxon>
        <taxon>Eurotiomycetidae</taxon>
        <taxon>Eurotiales</taxon>
        <taxon>Aspergillaceae</taxon>
        <taxon>Aspergillus</taxon>
        <taxon>Aspergillus subgen. Circumdati</taxon>
    </lineage>
</organism>
<dbReference type="RefSeq" id="XP_024672296.1">
    <property type="nucleotide sequence ID" value="XM_024816386.1"/>
</dbReference>
<dbReference type="EMBL" id="KZ559136">
    <property type="protein sequence ID" value="PLB38284.1"/>
    <property type="molecule type" value="Genomic_DNA"/>
</dbReference>
<evidence type="ECO:0000313" key="1">
    <source>
        <dbReference type="EMBL" id="PLB38284.1"/>
    </source>
</evidence>
<sequence>MAPQTPPPTRASLIAPVRTLCTAFSSASSPETLASSFTRTPAPLAHEHGLPALAPFLGRDFTGAEGIKRYFALVAGELAIERMDFDDESDWVVDGVAMAVALRGRARVGVAFEQEDTGGVTKGELKVREYRVWADTGAAYLARVGRLGGVLRGEISSDEGSSLKKGGGHDKVD</sequence>
<reference evidence="1 2" key="1">
    <citation type="submission" date="2017-12" db="EMBL/GenBank/DDBJ databases">
        <authorList>
            <consortium name="DOE Joint Genome Institute"/>
            <person name="Haridas S."/>
            <person name="Kjaerbolling I."/>
            <person name="Vesth T.C."/>
            <person name="Frisvad J.C."/>
            <person name="Nybo J.L."/>
            <person name="Theobald S."/>
            <person name="Kuo A."/>
            <person name="Bowyer P."/>
            <person name="Matsuda Y."/>
            <person name="Mondo S."/>
            <person name="Lyhne E.K."/>
            <person name="Kogle M.E."/>
            <person name="Clum A."/>
            <person name="Lipzen A."/>
            <person name="Salamov A."/>
            <person name="Ngan C.Y."/>
            <person name="Daum C."/>
            <person name="Chiniquy J."/>
            <person name="Barry K."/>
            <person name="LaButti K."/>
            <person name="Simmons B.A."/>
            <person name="Magnuson J.K."/>
            <person name="Mortensen U.H."/>
            <person name="Larsen T.O."/>
            <person name="Grigoriev I.V."/>
            <person name="Baker S.E."/>
            <person name="Andersen M.R."/>
            <person name="Nordberg H.P."/>
            <person name="Cantor M.N."/>
            <person name="Hua S.X."/>
        </authorList>
    </citation>
    <scope>NUCLEOTIDE SEQUENCE [LARGE SCALE GENOMIC DNA]</scope>
    <source>
        <strain evidence="1 2">CBS 102.13</strain>
    </source>
</reference>
<dbReference type="STRING" id="41067.A0A2I2FCC2"/>
<keyword evidence="2" id="KW-1185">Reference proteome</keyword>
<proteinExistence type="predicted"/>
<dbReference type="Proteomes" id="UP000234585">
    <property type="component" value="Unassembled WGS sequence"/>
</dbReference>
<dbReference type="AlphaFoldDB" id="A0A2I2FCC2"/>
<protein>
    <recommendedName>
        <fullName evidence="3">SnoaL-like domain-containing protein</fullName>
    </recommendedName>
</protein>
<dbReference type="GeneID" id="36523546"/>
<dbReference type="OrthoDB" id="3352776at2759"/>
<evidence type="ECO:0008006" key="3">
    <source>
        <dbReference type="Google" id="ProtNLM"/>
    </source>
</evidence>